<comment type="similarity">
    <text evidence="1">Belongs to the transglycosylase Slt family.</text>
</comment>
<dbReference type="SUPFAM" id="SSF53955">
    <property type="entry name" value="Lysozyme-like"/>
    <property type="match status" value="1"/>
</dbReference>
<accession>A0A554WYU7</accession>
<gene>
    <name evidence="4" type="primary">emtA</name>
    <name evidence="4" type="ORF">Tther_01875</name>
</gene>
<feature type="domain" description="Transglycosylase SLT" evidence="3">
    <location>
        <begin position="84"/>
        <end position="190"/>
    </location>
</feature>
<dbReference type="GO" id="GO:0016020">
    <property type="term" value="C:membrane"/>
    <property type="evidence" value="ECO:0007669"/>
    <property type="project" value="InterPro"/>
</dbReference>
<dbReference type="Gene3D" id="1.10.530.10">
    <property type="match status" value="1"/>
</dbReference>
<dbReference type="InterPro" id="IPR008258">
    <property type="entry name" value="Transglycosylase_SLT_dom_1"/>
</dbReference>
<proteinExistence type="inferred from homology"/>
<dbReference type="PROSITE" id="PS00922">
    <property type="entry name" value="TRANSGLYCOSYLASE"/>
    <property type="match status" value="1"/>
</dbReference>
<name>A0A554WYU7_9BURK</name>
<comment type="caution">
    <text evidence="4">The sequence shown here is derived from an EMBL/GenBank/DDBJ whole genome shotgun (WGS) entry which is preliminary data.</text>
</comment>
<dbReference type="CDD" id="cd16896">
    <property type="entry name" value="LT_Slt70-like"/>
    <property type="match status" value="1"/>
</dbReference>
<evidence type="ECO:0000313" key="4">
    <source>
        <dbReference type="EMBL" id="TSE28749.1"/>
    </source>
</evidence>
<dbReference type="InterPro" id="IPR000189">
    <property type="entry name" value="Transglyc_AS"/>
</dbReference>
<feature type="signal peptide" evidence="2">
    <location>
        <begin position="1"/>
        <end position="24"/>
    </location>
</feature>
<dbReference type="EC" id="4.2.2.-" evidence="4"/>
<feature type="chain" id="PRO_5021723434" evidence="2">
    <location>
        <begin position="25"/>
        <end position="217"/>
    </location>
</feature>
<evidence type="ECO:0000313" key="5">
    <source>
        <dbReference type="Proteomes" id="UP000318542"/>
    </source>
</evidence>
<evidence type="ECO:0000256" key="2">
    <source>
        <dbReference type="SAM" id="SignalP"/>
    </source>
</evidence>
<keyword evidence="4" id="KW-0456">Lyase</keyword>
<dbReference type="GO" id="GO:0000270">
    <property type="term" value="P:peptidoglycan metabolic process"/>
    <property type="evidence" value="ECO:0007669"/>
    <property type="project" value="InterPro"/>
</dbReference>
<dbReference type="PANTHER" id="PTHR37423">
    <property type="entry name" value="SOLUBLE LYTIC MUREIN TRANSGLYCOSYLASE-RELATED"/>
    <property type="match status" value="1"/>
</dbReference>
<dbReference type="Proteomes" id="UP000318542">
    <property type="component" value="Unassembled WGS sequence"/>
</dbReference>
<dbReference type="Pfam" id="PF01464">
    <property type="entry name" value="SLT"/>
    <property type="match status" value="1"/>
</dbReference>
<keyword evidence="2" id="KW-0732">Signal</keyword>
<evidence type="ECO:0000259" key="3">
    <source>
        <dbReference type="Pfam" id="PF01464"/>
    </source>
</evidence>
<dbReference type="PANTHER" id="PTHR37423:SF2">
    <property type="entry name" value="MEMBRANE-BOUND LYTIC MUREIN TRANSGLYCOSYLASE C"/>
    <property type="match status" value="1"/>
</dbReference>
<reference evidence="4 5" key="1">
    <citation type="submission" date="2019-07" db="EMBL/GenBank/DDBJ databases">
        <title>Tepidimonas thermarum AA-1 draft genome.</title>
        <authorList>
            <person name="Da Costa M.S."/>
            <person name="Froufe H.J.C."/>
            <person name="Egas C."/>
            <person name="Albuquerque L."/>
        </authorList>
    </citation>
    <scope>NUCLEOTIDE SEQUENCE [LARGE SCALE GENOMIC DNA]</scope>
    <source>
        <strain evidence="4 5">AA-1</strain>
    </source>
</reference>
<keyword evidence="5" id="KW-1185">Reference proteome</keyword>
<dbReference type="GO" id="GO:0008933">
    <property type="term" value="F:peptidoglycan lytic transglycosylase activity"/>
    <property type="evidence" value="ECO:0007669"/>
    <property type="project" value="InterPro"/>
</dbReference>
<dbReference type="InterPro" id="IPR023346">
    <property type="entry name" value="Lysozyme-like_dom_sf"/>
</dbReference>
<organism evidence="4 5">
    <name type="scientific">Tepidimonas thermarum</name>
    <dbReference type="NCBI Taxonomy" id="335431"/>
    <lineage>
        <taxon>Bacteria</taxon>
        <taxon>Pseudomonadati</taxon>
        <taxon>Pseudomonadota</taxon>
        <taxon>Betaproteobacteria</taxon>
        <taxon>Burkholderiales</taxon>
        <taxon>Tepidimonas</taxon>
    </lineage>
</organism>
<protein>
    <submittedName>
        <fullName evidence="4">Endo-type membrane-bound lytic murein transglycosylase A</fullName>
        <ecNumber evidence="4">4.2.2.-</ecNumber>
    </submittedName>
</protein>
<dbReference type="AlphaFoldDB" id="A0A554WYU7"/>
<dbReference type="EMBL" id="VJOL01000038">
    <property type="protein sequence ID" value="TSE28749.1"/>
    <property type="molecule type" value="Genomic_DNA"/>
</dbReference>
<evidence type="ECO:0000256" key="1">
    <source>
        <dbReference type="ARBA" id="ARBA00007734"/>
    </source>
</evidence>
<sequence>MHIVSVVQKACVLAMFVTASLGHANGVWTYVDAQGVTYIGNVSPPPVKRLQWLAFDDRVKTLPLRSSSLHPARLPGYAVVQPLLESAAQRQELDPALVTAIVAAESGFRPEAVSKKGAVGLMQVMPATAQRYGVVASSPQHAAALLKNPDLNVQVGTRYLADLLRMFDGELELAIAAYNAGEGAVLRYGRRIPPFPETQEYVVRVMKFYRALTGHLG</sequence>